<proteinExistence type="predicted"/>
<evidence type="ECO:0000313" key="5">
    <source>
        <dbReference type="Proteomes" id="UP000325313"/>
    </source>
</evidence>
<comment type="caution">
    <text evidence="2">The sequence shown here is derived from an EMBL/GenBank/DDBJ whole genome shotgun (WGS) entry which is preliminary data.</text>
</comment>
<name>A0A5B0MJT0_PUCGR</name>
<feature type="chain" id="PRO_5036366148" evidence="1">
    <location>
        <begin position="20"/>
        <end position="129"/>
    </location>
</feature>
<protein>
    <submittedName>
        <fullName evidence="2">Uncharacterized protein</fullName>
    </submittedName>
</protein>
<keyword evidence="4" id="KW-1185">Reference proteome</keyword>
<gene>
    <name evidence="3" type="ORF">PGT21_036344</name>
    <name evidence="2" type="ORF">PGTUg99_037537</name>
</gene>
<evidence type="ECO:0000313" key="3">
    <source>
        <dbReference type="EMBL" id="KAA1091623.1"/>
    </source>
</evidence>
<evidence type="ECO:0000256" key="1">
    <source>
        <dbReference type="SAM" id="SignalP"/>
    </source>
</evidence>
<dbReference type="Proteomes" id="UP000325313">
    <property type="component" value="Unassembled WGS sequence"/>
</dbReference>
<evidence type="ECO:0000313" key="2">
    <source>
        <dbReference type="EMBL" id="KAA1076249.1"/>
    </source>
</evidence>
<dbReference type="AlphaFoldDB" id="A0A5B0MJT0"/>
<dbReference type="Proteomes" id="UP000324748">
    <property type="component" value="Unassembled WGS sequence"/>
</dbReference>
<keyword evidence="1" id="KW-0732">Signal</keyword>
<accession>A0A5B0MJT0</accession>
<evidence type="ECO:0000313" key="4">
    <source>
        <dbReference type="Proteomes" id="UP000324748"/>
    </source>
</evidence>
<dbReference type="EMBL" id="VSWC01000092">
    <property type="protein sequence ID" value="KAA1091623.1"/>
    <property type="molecule type" value="Genomic_DNA"/>
</dbReference>
<dbReference type="EMBL" id="VDEP01000471">
    <property type="protein sequence ID" value="KAA1076249.1"/>
    <property type="molecule type" value="Genomic_DNA"/>
</dbReference>
<reference evidence="4 5" key="1">
    <citation type="submission" date="2019-05" db="EMBL/GenBank/DDBJ databases">
        <title>Emergence of the Ug99 lineage of the wheat stem rust pathogen through somatic hybridization.</title>
        <authorList>
            <person name="Li F."/>
            <person name="Upadhyaya N.M."/>
            <person name="Sperschneider J."/>
            <person name="Matny O."/>
            <person name="Nguyen-Phuc H."/>
            <person name="Mago R."/>
            <person name="Raley C."/>
            <person name="Miller M.E."/>
            <person name="Silverstein K.A.T."/>
            <person name="Henningsen E."/>
            <person name="Hirsch C.D."/>
            <person name="Visser B."/>
            <person name="Pretorius Z.A."/>
            <person name="Steffenson B.J."/>
            <person name="Schwessinger B."/>
            <person name="Dodds P.N."/>
            <person name="Figueroa M."/>
        </authorList>
    </citation>
    <scope>NUCLEOTIDE SEQUENCE [LARGE SCALE GENOMIC DNA]</scope>
    <source>
        <strain evidence="3">21-0</strain>
        <strain evidence="2 5">Ug99</strain>
    </source>
</reference>
<organism evidence="2 5">
    <name type="scientific">Puccinia graminis f. sp. tritici</name>
    <dbReference type="NCBI Taxonomy" id="56615"/>
    <lineage>
        <taxon>Eukaryota</taxon>
        <taxon>Fungi</taxon>
        <taxon>Dikarya</taxon>
        <taxon>Basidiomycota</taxon>
        <taxon>Pucciniomycotina</taxon>
        <taxon>Pucciniomycetes</taxon>
        <taxon>Pucciniales</taxon>
        <taxon>Pucciniaceae</taxon>
        <taxon>Puccinia</taxon>
    </lineage>
</organism>
<feature type="signal peptide" evidence="1">
    <location>
        <begin position="1"/>
        <end position="19"/>
    </location>
</feature>
<sequence>MKITGIWSMLFIFPEMVFPERTDIIIGPIAFMHSTPPLDNPTRTLSYTKDASSYRAGWIPPGGGDVTISLSTHVASNRIRLWNCGIEDLKYCLKNINTHQWTSVIEFKSGENHYLTASITQVEMHVKMK</sequence>